<gene>
    <name evidence="1" type="ORF">PILCRDRAFT_380601</name>
</gene>
<accession>A0A0C3G359</accession>
<dbReference type="AlphaFoldDB" id="A0A0C3G359"/>
<evidence type="ECO:0000313" key="1">
    <source>
        <dbReference type="EMBL" id="KIM85076.1"/>
    </source>
</evidence>
<dbReference type="Proteomes" id="UP000054166">
    <property type="component" value="Unassembled WGS sequence"/>
</dbReference>
<name>A0A0C3G359_PILCF</name>
<keyword evidence="2" id="KW-1185">Reference proteome</keyword>
<reference evidence="1 2" key="1">
    <citation type="submission" date="2014-04" db="EMBL/GenBank/DDBJ databases">
        <authorList>
            <consortium name="DOE Joint Genome Institute"/>
            <person name="Kuo A."/>
            <person name="Tarkka M."/>
            <person name="Buscot F."/>
            <person name="Kohler A."/>
            <person name="Nagy L.G."/>
            <person name="Floudas D."/>
            <person name="Copeland A."/>
            <person name="Barry K.W."/>
            <person name="Cichocki N."/>
            <person name="Veneault-Fourrey C."/>
            <person name="LaButti K."/>
            <person name="Lindquist E.A."/>
            <person name="Lipzen A."/>
            <person name="Lundell T."/>
            <person name="Morin E."/>
            <person name="Murat C."/>
            <person name="Sun H."/>
            <person name="Tunlid A."/>
            <person name="Henrissat B."/>
            <person name="Grigoriev I.V."/>
            <person name="Hibbett D.S."/>
            <person name="Martin F."/>
            <person name="Nordberg H.P."/>
            <person name="Cantor M.N."/>
            <person name="Hua S.X."/>
        </authorList>
    </citation>
    <scope>NUCLEOTIDE SEQUENCE [LARGE SCALE GENOMIC DNA]</scope>
    <source>
        <strain evidence="1 2">F 1598</strain>
    </source>
</reference>
<protein>
    <submittedName>
        <fullName evidence="1">Uncharacterized protein</fullName>
    </submittedName>
</protein>
<evidence type="ECO:0000313" key="2">
    <source>
        <dbReference type="Proteomes" id="UP000054166"/>
    </source>
</evidence>
<sequence length="110" mass="12664">MRMTTQSRYLLMKRARMAHNNQPGIVSLFEARHFFYTFRIIFISLNQVTHKHATHYQFAGNTESYIKGSRGVEISLGIAFRCNMHHSALHLITDYMEFVGDPTSGPIGQD</sequence>
<dbReference type="HOGENOM" id="CLU_2171979_0_0_1"/>
<dbReference type="EMBL" id="KN832986">
    <property type="protein sequence ID" value="KIM85076.1"/>
    <property type="molecule type" value="Genomic_DNA"/>
</dbReference>
<reference evidence="2" key="2">
    <citation type="submission" date="2015-01" db="EMBL/GenBank/DDBJ databases">
        <title>Evolutionary Origins and Diversification of the Mycorrhizal Mutualists.</title>
        <authorList>
            <consortium name="DOE Joint Genome Institute"/>
            <consortium name="Mycorrhizal Genomics Consortium"/>
            <person name="Kohler A."/>
            <person name="Kuo A."/>
            <person name="Nagy L.G."/>
            <person name="Floudas D."/>
            <person name="Copeland A."/>
            <person name="Barry K.W."/>
            <person name="Cichocki N."/>
            <person name="Veneault-Fourrey C."/>
            <person name="LaButti K."/>
            <person name="Lindquist E.A."/>
            <person name="Lipzen A."/>
            <person name="Lundell T."/>
            <person name="Morin E."/>
            <person name="Murat C."/>
            <person name="Riley R."/>
            <person name="Ohm R."/>
            <person name="Sun H."/>
            <person name="Tunlid A."/>
            <person name="Henrissat B."/>
            <person name="Grigoriev I.V."/>
            <person name="Hibbett D.S."/>
            <person name="Martin F."/>
        </authorList>
    </citation>
    <scope>NUCLEOTIDE SEQUENCE [LARGE SCALE GENOMIC DNA]</scope>
    <source>
        <strain evidence="2">F 1598</strain>
    </source>
</reference>
<proteinExistence type="predicted"/>
<dbReference type="InParanoid" id="A0A0C3G359"/>
<organism evidence="1 2">
    <name type="scientific">Piloderma croceum (strain F 1598)</name>
    <dbReference type="NCBI Taxonomy" id="765440"/>
    <lineage>
        <taxon>Eukaryota</taxon>
        <taxon>Fungi</taxon>
        <taxon>Dikarya</taxon>
        <taxon>Basidiomycota</taxon>
        <taxon>Agaricomycotina</taxon>
        <taxon>Agaricomycetes</taxon>
        <taxon>Agaricomycetidae</taxon>
        <taxon>Atheliales</taxon>
        <taxon>Atheliaceae</taxon>
        <taxon>Piloderma</taxon>
    </lineage>
</organism>